<name>A0A5C6RJY1_9BACT</name>
<accession>A0A5C6RJY1</accession>
<dbReference type="EMBL" id="VOOR01000026">
    <property type="protein sequence ID" value="TXB62661.1"/>
    <property type="molecule type" value="Genomic_DNA"/>
</dbReference>
<comment type="caution">
    <text evidence="2">The sequence shown here is derived from an EMBL/GenBank/DDBJ whole genome shotgun (WGS) entry which is preliminary data.</text>
</comment>
<gene>
    <name evidence="2" type="ORF">FRY97_13045</name>
</gene>
<organism evidence="2 3">
    <name type="scientific">Phaeodactylibacter luteus</name>
    <dbReference type="NCBI Taxonomy" id="1564516"/>
    <lineage>
        <taxon>Bacteria</taxon>
        <taxon>Pseudomonadati</taxon>
        <taxon>Bacteroidota</taxon>
        <taxon>Saprospiria</taxon>
        <taxon>Saprospirales</taxon>
        <taxon>Haliscomenobacteraceae</taxon>
        <taxon>Phaeodactylibacter</taxon>
    </lineage>
</organism>
<keyword evidence="1" id="KW-1133">Transmembrane helix</keyword>
<reference evidence="2 3" key="1">
    <citation type="submission" date="2019-08" db="EMBL/GenBank/DDBJ databases">
        <title>Genome of Phaeodactylibacter luteus.</title>
        <authorList>
            <person name="Bowman J.P."/>
        </authorList>
    </citation>
    <scope>NUCLEOTIDE SEQUENCE [LARGE SCALE GENOMIC DNA]</scope>
    <source>
        <strain evidence="2 3">KCTC 42180</strain>
    </source>
</reference>
<sequence>MENHAAFSIEATKDDDAALMLAVIDEHGKVLWEITGAYATPGIYKAWKRLPWIIRAFLTLIVFIFGGEIELGGGAPRQIKRWVLTDASGREAAVYQRVHRGVKAFHGKKLIGKMMFKSRKFICDYDVEFQGRALGKVVPLGIAHQKFEIRDGTEVVGRAEKLHYGQPGRKDMQLRLSQRHFAAADMPGLLGIILL</sequence>
<dbReference type="Proteomes" id="UP000321580">
    <property type="component" value="Unassembled WGS sequence"/>
</dbReference>
<dbReference type="RefSeq" id="WP_147167986.1">
    <property type="nucleotide sequence ID" value="NZ_VOOR01000026.1"/>
</dbReference>
<evidence type="ECO:0000313" key="2">
    <source>
        <dbReference type="EMBL" id="TXB62661.1"/>
    </source>
</evidence>
<keyword evidence="1" id="KW-0812">Transmembrane</keyword>
<keyword evidence="3" id="KW-1185">Reference proteome</keyword>
<protein>
    <submittedName>
        <fullName evidence="2">Uncharacterized protein</fullName>
    </submittedName>
</protein>
<proteinExistence type="predicted"/>
<keyword evidence="1" id="KW-0472">Membrane</keyword>
<feature type="transmembrane region" description="Helical" evidence="1">
    <location>
        <begin position="52"/>
        <end position="71"/>
    </location>
</feature>
<dbReference type="AlphaFoldDB" id="A0A5C6RJY1"/>
<evidence type="ECO:0000313" key="3">
    <source>
        <dbReference type="Proteomes" id="UP000321580"/>
    </source>
</evidence>
<evidence type="ECO:0000256" key="1">
    <source>
        <dbReference type="SAM" id="Phobius"/>
    </source>
</evidence>